<dbReference type="EMBL" id="MGDD01000349">
    <property type="protein sequence ID" value="OGL41345.1"/>
    <property type="molecule type" value="Genomic_DNA"/>
</dbReference>
<protein>
    <recommendedName>
        <fullName evidence="4">Acriflavine resistance protein B</fullName>
    </recommendedName>
</protein>
<dbReference type="SUPFAM" id="SSF82866">
    <property type="entry name" value="Multidrug efflux transporter AcrB transmembrane domain"/>
    <property type="match status" value="1"/>
</dbReference>
<evidence type="ECO:0000313" key="2">
    <source>
        <dbReference type="EMBL" id="OGL41345.1"/>
    </source>
</evidence>
<dbReference type="GO" id="GO:0042910">
    <property type="term" value="F:xenobiotic transmembrane transporter activity"/>
    <property type="evidence" value="ECO:0007669"/>
    <property type="project" value="TreeGrafter"/>
</dbReference>
<dbReference type="Proteomes" id="UP000179266">
    <property type="component" value="Unassembled WGS sequence"/>
</dbReference>
<evidence type="ECO:0008006" key="4">
    <source>
        <dbReference type="Google" id="ProtNLM"/>
    </source>
</evidence>
<dbReference type="GO" id="GO:0005886">
    <property type="term" value="C:plasma membrane"/>
    <property type="evidence" value="ECO:0007669"/>
    <property type="project" value="TreeGrafter"/>
</dbReference>
<keyword evidence="1" id="KW-1133">Transmembrane helix</keyword>
<dbReference type="PANTHER" id="PTHR32063">
    <property type="match status" value="1"/>
</dbReference>
<dbReference type="Gene3D" id="1.20.1640.10">
    <property type="entry name" value="Multidrug efflux transporter AcrB transmembrane domain"/>
    <property type="match status" value="1"/>
</dbReference>
<keyword evidence="1" id="KW-0472">Membrane</keyword>
<dbReference type="PANTHER" id="PTHR32063:SF21">
    <property type="entry name" value="MULTIDRUG RESISTANCE PROTEIN MDTB"/>
    <property type="match status" value="1"/>
</dbReference>
<gene>
    <name evidence="2" type="ORF">A2161_20290</name>
</gene>
<reference evidence="2 3" key="1">
    <citation type="journal article" date="2016" name="Nat. Commun.">
        <title>Thousands of microbial genomes shed light on interconnected biogeochemical processes in an aquifer system.</title>
        <authorList>
            <person name="Anantharaman K."/>
            <person name="Brown C.T."/>
            <person name="Hug L.A."/>
            <person name="Sharon I."/>
            <person name="Castelle C.J."/>
            <person name="Probst A.J."/>
            <person name="Thomas B.C."/>
            <person name="Singh A."/>
            <person name="Wilkins M.J."/>
            <person name="Karaoz U."/>
            <person name="Brodie E.L."/>
            <person name="Williams K.H."/>
            <person name="Hubbard S.S."/>
            <person name="Banfield J.F."/>
        </authorList>
    </citation>
    <scope>NUCLEOTIDE SEQUENCE [LARGE SCALE GENOMIC DNA]</scope>
</reference>
<dbReference type="AlphaFoldDB" id="A0A1F7RID3"/>
<accession>A0A1F7RID3</accession>
<sequence>MGILPIALGFGAGAEARRPIGLAVVGGLIFAQIITLYITPVFYMYMEAFKNKITRIFKKPTTNKKNQLQIKEDMVSVTKQ</sequence>
<organism evidence="2 3">
    <name type="scientific">Candidatus Schekmanbacteria bacterium RBG_13_48_7</name>
    <dbReference type="NCBI Taxonomy" id="1817878"/>
    <lineage>
        <taxon>Bacteria</taxon>
        <taxon>Candidatus Schekmaniibacteriota</taxon>
    </lineage>
</organism>
<comment type="caution">
    <text evidence="2">The sequence shown here is derived from an EMBL/GenBank/DDBJ whole genome shotgun (WGS) entry which is preliminary data.</text>
</comment>
<feature type="transmembrane region" description="Helical" evidence="1">
    <location>
        <begin position="20"/>
        <end position="45"/>
    </location>
</feature>
<dbReference type="InterPro" id="IPR001036">
    <property type="entry name" value="Acrflvin-R"/>
</dbReference>
<proteinExistence type="predicted"/>
<evidence type="ECO:0000256" key="1">
    <source>
        <dbReference type="SAM" id="Phobius"/>
    </source>
</evidence>
<name>A0A1F7RID3_9BACT</name>
<keyword evidence="1" id="KW-0812">Transmembrane</keyword>
<dbReference type="Pfam" id="PF00873">
    <property type="entry name" value="ACR_tran"/>
    <property type="match status" value="1"/>
</dbReference>
<evidence type="ECO:0000313" key="3">
    <source>
        <dbReference type="Proteomes" id="UP000179266"/>
    </source>
</evidence>